<dbReference type="PROSITE" id="PS51257">
    <property type="entry name" value="PROKAR_LIPOPROTEIN"/>
    <property type="match status" value="1"/>
</dbReference>
<evidence type="ECO:0000313" key="1">
    <source>
        <dbReference type="EMBL" id="MBB6043346.1"/>
    </source>
</evidence>
<dbReference type="Gene3D" id="1.10.3160.10">
    <property type="entry name" value="Bbcrasp-1"/>
    <property type="match status" value="1"/>
</dbReference>
<dbReference type="NCBIfam" id="NF033728">
    <property type="entry name" value="borfam54_1"/>
    <property type="match status" value="1"/>
</dbReference>
<keyword evidence="3" id="KW-1185">Reference proteome</keyword>
<reference evidence="1 3" key="1">
    <citation type="submission" date="2020-08" db="EMBL/GenBank/DDBJ databases">
        <title>Genomic Encyclopedia of Type Strains, Phase IV (KMG-IV): sequencing the most valuable type-strain genomes for metagenomic binning, comparative biology and taxonomic classification.</title>
        <authorList>
            <person name="Goeker M."/>
        </authorList>
    </citation>
    <scope>NUCLEOTIDE SEQUENCE [LARGE SCALE GENOMIC DNA]</scope>
    <source>
        <strain evidence="1 3">DSM 24625</strain>
    </source>
</reference>
<dbReference type="Proteomes" id="UP000555838">
    <property type="component" value="Unassembled WGS sequence"/>
</dbReference>
<protein>
    <submittedName>
        <fullName evidence="1">Ribosomal protein L22</fullName>
    </submittedName>
</protein>
<keyword evidence="1" id="KW-0687">Ribonucleoprotein</keyword>
<dbReference type="InterPro" id="IPR008421">
    <property type="entry name" value="Borrelia_lipoprotein_PFam54/60"/>
</dbReference>
<organism evidence="1 3">
    <name type="scientific">Borreliella yangtzensis</name>
    <dbReference type="NCBI Taxonomy" id="683292"/>
    <lineage>
        <taxon>Bacteria</taxon>
        <taxon>Pseudomonadati</taxon>
        <taxon>Spirochaetota</taxon>
        <taxon>Spirochaetia</taxon>
        <taxon>Spirochaetales</taxon>
        <taxon>Borreliaceae</taxon>
        <taxon>Borreliella</taxon>
    </lineage>
</organism>
<dbReference type="EMBL" id="JACHFG010000005">
    <property type="protein sequence ID" value="MBB6043371.1"/>
    <property type="molecule type" value="Genomic_DNA"/>
</dbReference>
<evidence type="ECO:0000313" key="2">
    <source>
        <dbReference type="EMBL" id="MBB6043371.1"/>
    </source>
</evidence>
<proteinExistence type="predicted"/>
<evidence type="ECO:0000313" key="3">
    <source>
        <dbReference type="Proteomes" id="UP000555838"/>
    </source>
</evidence>
<sequence length="266" mass="31377">MEKNYFVIITYFLSFLSCNLANSSSKNKGFEFNQSEKIIEKNLKLKEDHLKSEAIQNDLIVKIMEIVKLIEAKTILDRAKIEPLDQFGMKDFVFNNLIVDSNHERYSHNENKDVRRKFYSSLNYNEPLIRVFGKILNKISSNVNNQNLDLLIVKAGQYYSQYELEHSAKKINEQMDKLTNLNTEELNLILSKLKELKTFKTRWIDIVNQIVGYCTNNINLNGDIKDDFGKMIRCIEHINLKYEYFLKHEILKTEILSYEITKILDK</sequence>
<dbReference type="Pfam" id="PF05714">
    <property type="entry name" value="PFam54_60"/>
    <property type="match status" value="1"/>
</dbReference>
<dbReference type="NCBIfam" id="NF033730">
    <property type="entry name" value="borfam54_3"/>
    <property type="match status" value="1"/>
</dbReference>
<name>A0ABR6PF47_9SPIR</name>
<dbReference type="NCBIfam" id="NF033729">
    <property type="entry name" value="borfam54_2"/>
    <property type="match status" value="1"/>
</dbReference>
<keyword evidence="1" id="KW-0689">Ribosomal protein</keyword>
<accession>A0ABR6PF47</accession>
<comment type="caution">
    <text evidence="1">The sequence shown here is derived from an EMBL/GenBank/DDBJ whole genome shotgun (WGS) entry which is preliminary data.</text>
</comment>
<dbReference type="GO" id="GO:0005840">
    <property type="term" value="C:ribosome"/>
    <property type="evidence" value="ECO:0007669"/>
    <property type="project" value="UniProtKB-KW"/>
</dbReference>
<dbReference type="EMBL" id="JACHFG010000005">
    <property type="protein sequence ID" value="MBB6043346.1"/>
    <property type="molecule type" value="Genomic_DNA"/>
</dbReference>
<gene>
    <name evidence="1" type="ORF">HNP68_000968</name>
    <name evidence="2" type="ORF">HNP68_000993</name>
</gene>